<name>A0A0R1WKI3_9LACO</name>
<keyword evidence="3" id="KW-1185">Reference proteome</keyword>
<keyword evidence="1" id="KW-0812">Transmembrane</keyword>
<comment type="caution">
    <text evidence="2">The sequence shown here is derived from an EMBL/GenBank/DDBJ whole genome shotgun (WGS) entry which is preliminary data.</text>
</comment>
<sequence>MEKGLSFARKINFEPLLISIFFGIVVGTIVYSMFPKYPLIWTLCGVLAFVIESMLIYPRHLSNSYGYWKIDNQGIYYYDYSTWKKKIRAIFMPSYEKPIAVPYSAIKKFSVVDGKSIMNTQYPLGGALNVPLARKIHYLVIKTSHHEVRLNCAWKASGIPTTTADIQKVVELLNSKL</sequence>
<dbReference type="EMBL" id="AZFV01000004">
    <property type="protein sequence ID" value="KRM18045.1"/>
    <property type="molecule type" value="Genomic_DNA"/>
</dbReference>
<protein>
    <submittedName>
        <fullName evidence="2">Uncharacterized protein</fullName>
    </submittedName>
</protein>
<dbReference type="RefSeq" id="WP_057891170.1">
    <property type="nucleotide sequence ID" value="NZ_AZFV01000004.1"/>
</dbReference>
<dbReference type="PATRIC" id="fig|1423774.3.peg.1920"/>
<accession>A0A0R1WKI3</accession>
<dbReference type="Proteomes" id="UP000051302">
    <property type="component" value="Unassembled WGS sequence"/>
</dbReference>
<evidence type="ECO:0000256" key="1">
    <source>
        <dbReference type="SAM" id="Phobius"/>
    </source>
</evidence>
<organism evidence="2 3">
    <name type="scientific">Companilactobacillus nantensis DSM 16982</name>
    <dbReference type="NCBI Taxonomy" id="1423774"/>
    <lineage>
        <taxon>Bacteria</taxon>
        <taxon>Bacillati</taxon>
        <taxon>Bacillota</taxon>
        <taxon>Bacilli</taxon>
        <taxon>Lactobacillales</taxon>
        <taxon>Lactobacillaceae</taxon>
        <taxon>Companilactobacillus</taxon>
    </lineage>
</organism>
<feature type="transmembrane region" description="Helical" evidence="1">
    <location>
        <begin position="12"/>
        <end position="33"/>
    </location>
</feature>
<dbReference type="AlphaFoldDB" id="A0A0R1WKI3"/>
<proteinExistence type="predicted"/>
<evidence type="ECO:0000313" key="3">
    <source>
        <dbReference type="Proteomes" id="UP000051302"/>
    </source>
</evidence>
<gene>
    <name evidence="2" type="ORF">FD31_GL001847</name>
</gene>
<keyword evidence="1" id="KW-0472">Membrane</keyword>
<feature type="transmembrane region" description="Helical" evidence="1">
    <location>
        <begin position="39"/>
        <end position="57"/>
    </location>
</feature>
<dbReference type="STRING" id="1423774.FD31_GL001847"/>
<evidence type="ECO:0000313" key="2">
    <source>
        <dbReference type="EMBL" id="KRM18045.1"/>
    </source>
</evidence>
<reference evidence="2 3" key="1">
    <citation type="journal article" date="2015" name="Genome Announc.">
        <title>Expanding the biotechnology potential of lactobacilli through comparative genomics of 213 strains and associated genera.</title>
        <authorList>
            <person name="Sun Z."/>
            <person name="Harris H.M."/>
            <person name="McCann A."/>
            <person name="Guo C."/>
            <person name="Argimon S."/>
            <person name="Zhang W."/>
            <person name="Yang X."/>
            <person name="Jeffery I.B."/>
            <person name="Cooney J.C."/>
            <person name="Kagawa T.F."/>
            <person name="Liu W."/>
            <person name="Song Y."/>
            <person name="Salvetti E."/>
            <person name="Wrobel A."/>
            <person name="Rasinkangas P."/>
            <person name="Parkhill J."/>
            <person name="Rea M.C."/>
            <person name="O'Sullivan O."/>
            <person name="Ritari J."/>
            <person name="Douillard F.P."/>
            <person name="Paul Ross R."/>
            <person name="Yang R."/>
            <person name="Briner A.E."/>
            <person name="Felis G.E."/>
            <person name="de Vos W.M."/>
            <person name="Barrangou R."/>
            <person name="Klaenhammer T.R."/>
            <person name="Caufield P.W."/>
            <person name="Cui Y."/>
            <person name="Zhang H."/>
            <person name="O'Toole P.W."/>
        </authorList>
    </citation>
    <scope>NUCLEOTIDE SEQUENCE [LARGE SCALE GENOMIC DNA]</scope>
    <source>
        <strain evidence="2 3">DSM 16982</strain>
    </source>
</reference>
<keyword evidence="1" id="KW-1133">Transmembrane helix</keyword>